<dbReference type="RefSeq" id="WP_088592276.1">
    <property type="nucleotide sequence ID" value="NZ_CP022046.2"/>
</dbReference>
<keyword evidence="2" id="KW-0812">Transmembrane</keyword>
<name>A0AAI8GTA0_MAMSC</name>
<feature type="region of interest" description="Disordered" evidence="1">
    <location>
        <begin position="244"/>
        <end position="267"/>
    </location>
</feature>
<dbReference type="PANTHER" id="PTHR34219:SF1">
    <property type="entry name" value="PEPSY DOMAIN-CONTAINING PROTEIN"/>
    <property type="match status" value="1"/>
</dbReference>
<evidence type="ECO:0000256" key="1">
    <source>
        <dbReference type="SAM" id="MobiDB-lite"/>
    </source>
</evidence>
<feature type="transmembrane region" description="Helical" evidence="2">
    <location>
        <begin position="409"/>
        <end position="440"/>
    </location>
</feature>
<sequence>MNKSFNPLRRLHFYAAFFITPLLLTLSLTGIGYLFYTNVENNIYHDEFFKDSTTKGHQSLDDAIQEIRDVYKGFDIQKISIMDEPYNNRVTIGNEDGDSRYIFLDEHNQRVANQNAKYTYSNVLRETHSSLFVGGSFVNYLVELAACWTIFMIISGIYLTFKSKALKPTKKKSSFLFNRRLHAIIGLIIAIPIFIIVLTGLPWSALMGKQINQFAEDHPTIGYSALKANPPESEDNELPWATRTKEKPSSKKDPHAAHHGSTSNVIGADGQQSLENIIADAEENGIKKPFSIVYPTDEKGVFTVSKSSNTGVTGLDVPPKEETTAYFDQYSGKLLDKVDYDDYGIIGKWFSFGIPLHEGHLFGTANKIINLLVCLAFISGITFGFLSWMKRKKSNSFSAPIRTSNQVPIGLIVFLVILGIAMPLFGLSLIPVAIIEFFLWKRHKKLNTV</sequence>
<feature type="transmembrane region" description="Helical" evidence="2">
    <location>
        <begin position="181"/>
        <end position="203"/>
    </location>
</feature>
<accession>A0AAI8GTA0</accession>
<feature type="transmembrane region" description="Helical" evidence="2">
    <location>
        <begin position="368"/>
        <end position="388"/>
    </location>
</feature>
<keyword evidence="2" id="KW-1133">Transmembrane helix</keyword>
<evidence type="ECO:0000256" key="2">
    <source>
        <dbReference type="SAM" id="Phobius"/>
    </source>
</evidence>
<feature type="transmembrane region" description="Helical" evidence="2">
    <location>
        <begin position="12"/>
        <end position="36"/>
    </location>
</feature>
<proteinExistence type="predicted"/>
<gene>
    <name evidence="3" type="ORF">CEP64_04315</name>
</gene>
<evidence type="ECO:0000313" key="3">
    <source>
        <dbReference type="EMBL" id="ASE33820.1"/>
    </source>
</evidence>
<reference evidence="4" key="1">
    <citation type="submission" date="2017-06" db="EMBL/GenBank/DDBJ databases">
        <title>FDA dAtabase for Regulatory Grade micrObial Sequences (FDA-ARGOS): Supporting development and validation of Infectious Disease Dx tests.</title>
        <authorList>
            <person name="Goldberg B."/>
            <person name="Campos J."/>
            <person name="Tallon L."/>
            <person name="Sadzewicz L."/>
            <person name="Sengamalay N."/>
            <person name="Ott S."/>
            <person name="Godinez A."/>
            <person name="Nagaraj S."/>
            <person name="Vavikolanu K."/>
            <person name="Nadendla S."/>
            <person name="George J."/>
            <person name="Geyer C."/>
            <person name="Sichtig H."/>
        </authorList>
    </citation>
    <scope>NUCLEOTIDE SEQUENCE [LARGE SCALE GENOMIC DNA]</scope>
    <source>
        <strain evidence="4">FDAARGOS_285</strain>
    </source>
</reference>
<dbReference type="AlphaFoldDB" id="A0AAI8GTA0"/>
<feature type="transmembrane region" description="Helical" evidence="2">
    <location>
        <begin position="137"/>
        <end position="161"/>
    </location>
</feature>
<dbReference type="KEGG" id="sscu:CEP64_04315"/>
<organism evidence="3 4">
    <name type="scientific">Mammaliicoccus sciuri</name>
    <name type="common">Staphylococcus sciuri</name>
    <dbReference type="NCBI Taxonomy" id="1296"/>
    <lineage>
        <taxon>Bacteria</taxon>
        <taxon>Bacillati</taxon>
        <taxon>Bacillota</taxon>
        <taxon>Bacilli</taxon>
        <taxon>Bacillales</taxon>
        <taxon>Staphylococcaceae</taxon>
        <taxon>Mammaliicoccus</taxon>
    </lineage>
</organism>
<dbReference type="InterPro" id="IPR005625">
    <property type="entry name" value="PepSY-ass_TM"/>
</dbReference>
<dbReference type="Proteomes" id="UP000197058">
    <property type="component" value="Chromosome"/>
</dbReference>
<evidence type="ECO:0000313" key="4">
    <source>
        <dbReference type="Proteomes" id="UP000197058"/>
    </source>
</evidence>
<protein>
    <submittedName>
        <fullName evidence="3">PepSY domain-containing protein</fullName>
    </submittedName>
</protein>
<dbReference type="EMBL" id="CP022046">
    <property type="protein sequence ID" value="ASE33820.1"/>
    <property type="molecule type" value="Genomic_DNA"/>
</dbReference>
<dbReference type="Pfam" id="PF03929">
    <property type="entry name" value="PepSY_TM"/>
    <property type="match status" value="1"/>
</dbReference>
<dbReference type="PANTHER" id="PTHR34219">
    <property type="entry name" value="IRON-REGULATED INNER MEMBRANE PROTEIN-RELATED"/>
    <property type="match status" value="1"/>
</dbReference>
<feature type="compositionally biased region" description="Basic and acidic residues" evidence="1">
    <location>
        <begin position="244"/>
        <end position="256"/>
    </location>
</feature>
<keyword evidence="2" id="KW-0472">Membrane</keyword>